<dbReference type="AlphaFoldDB" id="A0A218Z4Q7"/>
<evidence type="ECO:0000313" key="3">
    <source>
        <dbReference type="Proteomes" id="UP000242519"/>
    </source>
</evidence>
<dbReference type="Pfam" id="PF12937">
    <property type="entry name" value="F-box-like"/>
    <property type="match status" value="1"/>
</dbReference>
<evidence type="ECO:0000259" key="1">
    <source>
        <dbReference type="PROSITE" id="PS50181"/>
    </source>
</evidence>
<dbReference type="InterPro" id="IPR032675">
    <property type="entry name" value="LRR_dom_sf"/>
</dbReference>
<sequence length="573" mass="65403">MALDKLPKEVLQEIIKYLAPGHSNYLNCSLTCRSLWAATTAALYRNVNLAIEERFDEEADEKTARRQLQFIESIAKNPMLGAHVRSFSNYNNRLGDVKDVTQSEQTDRSLLTRAAENMRFLSKASFTANPLAFQVIMKLPSYPQLYDLILDGIAPDYCIWRNAPTSIRNIKWKIPSPGYGSVAKSLWDSPKFIFRVIEATCSDLETLDISFCGSDYIEGMDTVTPSIIEEYQALPENTGVKIARLRHFGYTWNIWPPYVKDDSAETSFILSFIAKHGKSLQSLRIPVNMFSWNNDTLNFTLKVCSLVPELRELTLSYVKHRCTSTADMTSMEFFHALTTSPATARIERFSTQDIHHCFSKEIGQAFRSWKNLKFLRVGDEDNLGGAFGNDGRLQFDNYRPQILGFVEGLPPSIQELILEINGDGLWLDEDEDFDPVCDMAAEIFASQPRLHTCDIHAWISDRDGGLGSLPEKCVFYRRLPGSEESEKTLWTSRMDCIYQEEDILVKKSSSTLQSPNFAGVDAEEAWLNGFEFHRESQRGGTGRGRPEKMVKPDFTWPFYKNKIASYELWNEER</sequence>
<protein>
    <recommendedName>
        <fullName evidence="1">F-box domain-containing protein</fullName>
    </recommendedName>
</protein>
<proteinExistence type="predicted"/>
<dbReference type="InterPro" id="IPR001810">
    <property type="entry name" value="F-box_dom"/>
</dbReference>
<dbReference type="EMBL" id="MZNU01000220">
    <property type="protein sequence ID" value="OWP02580.1"/>
    <property type="molecule type" value="Genomic_DNA"/>
</dbReference>
<feature type="domain" description="F-box" evidence="1">
    <location>
        <begin position="1"/>
        <end position="47"/>
    </location>
</feature>
<gene>
    <name evidence="2" type="ORF">B2J93_1884</name>
</gene>
<organism evidence="2 3">
    <name type="scientific">Diplocarpon coronariae</name>
    <dbReference type="NCBI Taxonomy" id="2795749"/>
    <lineage>
        <taxon>Eukaryota</taxon>
        <taxon>Fungi</taxon>
        <taxon>Dikarya</taxon>
        <taxon>Ascomycota</taxon>
        <taxon>Pezizomycotina</taxon>
        <taxon>Leotiomycetes</taxon>
        <taxon>Helotiales</taxon>
        <taxon>Drepanopezizaceae</taxon>
        <taxon>Diplocarpon</taxon>
    </lineage>
</organism>
<dbReference type="PROSITE" id="PS50181">
    <property type="entry name" value="FBOX"/>
    <property type="match status" value="1"/>
</dbReference>
<keyword evidence="3" id="KW-1185">Reference proteome</keyword>
<comment type="caution">
    <text evidence="2">The sequence shown here is derived from an EMBL/GenBank/DDBJ whole genome shotgun (WGS) entry which is preliminary data.</text>
</comment>
<accession>A0A218Z4Q7</accession>
<dbReference type="InParanoid" id="A0A218Z4Q7"/>
<name>A0A218Z4Q7_9HELO</name>
<dbReference type="OrthoDB" id="3540523at2759"/>
<dbReference type="Proteomes" id="UP000242519">
    <property type="component" value="Unassembled WGS sequence"/>
</dbReference>
<dbReference type="Gene3D" id="3.80.10.10">
    <property type="entry name" value="Ribonuclease Inhibitor"/>
    <property type="match status" value="1"/>
</dbReference>
<evidence type="ECO:0000313" key="2">
    <source>
        <dbReference type="EMBL" id="OWP02580.1"/>
    </source>
</evidence>
<reference evidence="2 3" key="1">
    <citation type="submission" date="2017-04" db="EMBL/GenBank/DDBJ databases">
        <title>Draft genome sequence of Marssonina coronaria NL1: causal agent of apple blotch.</title>
        <authorList>
            <person name="Cheng Q."/>
        </authorList>
    </citation>
    <scope>NUCLEOTIDE SEQUENCE [LARGE SCALE GENOMIC DNA]</scope>
    <source>
        <strain evidence="2 3">NL1</strain>
    </source>
</reference>